<comment type="caution">
    <text evidence="3">The sequence shown here is derived from an EMBL/GenBank/DDBJ whole genome shotgun (WGS) entry which is preliminary data.</text>
</comment>
<feature type="coiled-coil region" evidence="1">
    <location>
        <begin position="288"/>
        <end position="380"/>
    </location>
</feature>
<dbReference type="PANTHER" id="PTHR12558:SF44">
    <property type="entry name" value="TETRATRICOPEPTIDE REPEAT-CONTAINING PROTEIN"/>
    <property type="match status" value="1"/>
</dbReference>
<keyword evidence="4" id="KW-1185">Reference proteome</keyword>
<keyword evidence="2" id="KW-0732">Signal</keyword>
<evidence type="ECO:0000313" key="3">
    <source>
        <dbReference type="EMBL" id="RRB17881.1"/>
    </source>
</evidence>
<name>A0A3P1CX10_9BACT</name>
<dbReference type="PANTHER" id="PTHR12558">
    <property type="entry name" value="CELL DIVISION CYCLE 16,23,27"/>
    <property type="match status" value="1"/>
</dbReference>
<feature type="signal peptide" evidence="2">
    <location>
        <begin position="1"/>
        <end position="19"/>
    </location>
</feature>
<dbReference type="AlphaFoldDB" id="A0A3P1CX10"/>
<gene>
    <name evidence="3" type="ORF">EHT87_06285</name>
</gene>
<accession>A0A3P1CX10</accession>
<protein>
    <submittedName>
        <fullName evidence="3">Uncharacterized protein</fullName>
    </submittedName>
</protein>
<sequence>MKRFSFFLLAGLLSVGAYAQGIDALTEKAFQSEKEKSDKAITDEKANVKPKTWLDRAKTYENIATQAIKLDSNAATVAFDAYKKVIELDKDKKTGGPGKLAKEAEEAMKGQTMFQAFMNSGIYKYQAKNFKDAARLMSTAGEINPKDTTAALYAGIFTQNTDKPGDAKAHFERYIANGGKDVSVYTTLVSLYYQDKEIEKALATIDKGIANLPNSKDLSNQKVSILVTSGKTEDAITDLKGLLAKDPNNLNNLLTMATIYDNRVGKESDELSKLVSSAKKGPNATKQLADEKVVLKESQNELTRLSARAKKEPRNVDVKNQLARVNQMIADSKTKIAGLEKDVQDQAQAQAAAGNQEQKIAELTKNIERDRAAVKEYYSKALAVDGNNFDANFNLGAAYFNEAVQIRKQLEMMDMKDYQTKGKEIEGQVCGKFKQALPYFEKAKSVKDTDTDLNENLTNLQNILKQFEEKKVPCIESK</sequence>
<evidence type="ECO:0000256" key="1">
    <source>
        <dbReference type="SAM" id="Coils"/>
    </source>
</evidence>
<dbReference type="Gene3D" id="1.25.40.10">
    <property type="entry name" value="Tetratricopeptide repeat domain"/>
    <property type="match status" value="2"/>
</dbReference>
<dbReference type="Proteomes" id="UP000274271">
    <property type="component" value="Unassembled WGS sequence"/>
</dbReference>
<organism evidence="3 4">
    <name type="scientific">Larkinella knui</name>
    <dbReference type="NCBI Taxonomy" id="2025310"/>
    <lineage>
        <taxon>Bacteria</taxon>
        <taxon>Pseudomonadati</taxon>
        <taxon>Bacteroidota</taxon>
        <taxon>Cytophagia</taxon>
        <taxon>Cytophagales</taxon>
        <taxon>Spirosomataceae</taxon>
        <taxon>Larkinella</taxon>
    </lineage>
</organism>
<dbReference type="EMBL" id="RQJP01000001">
    <property type="protein sequence ID" value="RRB17881.1"/>
    <property type="molecule type" value="Genomic_DNA"/>
</dbReference>
<proteinExistence type="predicted"/>
<dbReference type="SUPFAM" id="SSF48452">
    <property type="entry name" value="TPR-like"/>
    <property type="match status" value="2"/>
</dbReference>
<dbReference type="GO" id="GO:0051301">
    <property type="term" value="P:cell division"/>
    <property type="evidence" value="ECO:0007669"/>
    <property type="project" value="TreeGrafter"/>
</dbReference>
<dbReference type="OrthoDB" id="739506at2"/>
<dbReference type="InterPro" id="IPR011990">
    <property type="entry name" value="TPR-like_helical_dom_sf"/>
</dbReference>
<feature type="chain" id="PRO_5018263830" evidence="2">
    <location>
        <begin position="20"/>
        <end position="478"/>
    </location>
</feature>
<evidence type="ECO:0000256" key="2">
    <source>
        <dbReference type="SAM" id="SignalP"/>
    </source>
</evidence>
<evidence type="ECO:0000313" key="4">
    <source>
        <dbReference type="Proteomes" id="UP000274271"/>
    </source>
</evidence>
<dbReference type="RefSeq" id="WP_124904924.1">
    <property type="nucleotide sequence ID" value="NZ_RQJP01000001.1"/>
</dbReference>
<reference evidence="3 4" key="1">
    <citation type="submission" date="2018-11" db="EMBL/GenBank/DDBJ databases">
        <authorList>
            <person name="Zhou Z."/>
            <person name="Wang G."/>
        </authorList>
    </citation>
    <scope>NUCLEOTIDE SEQUENCE [LARGE SCALE GENOMIC DNA]</scope>
    <source>
        <strain evidence="3 4">KCTC42998</strain>
    </source>
</reference>
<keyword evidence="1" id="KW-0175">Coiled coil</keyword>